<evidence type="ECO:0000313" key="2">
    <source>
        <dbReference type="Proteomes" id="UP000078397"/>
    </source>
</evidence>
<comment type="caution">
    <text evidence="1">The sequence shown here is derived from an EMBL/GenBank/DDBJ whole genome shotgun (WGS) entry which is preliminary data.</text>
</comment>
<dbReference type="AlphaFoldDB" id="A0A219ATC0"/>
<keyword evidence="2" id="KW-1185">Reference proteome</keyword>
<dbReference type="KEGG" id="pchm:VFPPC_18739"/>
<dbReference type="Proteomes" id="UP000078397">
    <property type="component" value="Unassembled WGS sequence"/>
</dbReference>
<accession>A0A219ATC0</accession>
<name>A0A219ATC0_METCM</name>
<sequence length="130" mass="14552">MHEQLRQVRGLINVTHCLPLEQLLPIDDHVSMFEAGTTTGSGQLQFKVAQCLVNLFLNGSMSTCSFQIFQRGLSHLEFDSLLLHAHSNMSNLLCCGSFPVLKQPGFFDYASSTFPWCLHDNATRRHEAVA</sequence>
<dbReference type="RefSeq" id="XP_022285949.1">
    <property type="nucleotide sequence ID" value="XM_022430307.1"/>
</dbReference>
<dbReference type="GeneID" id="33937426"/>
<organism evidence="1 2">
    <name type="scientific">Pochonia chlamydosporia 170</name>
    <dbReference type="NCBI Taxonomy" id="1380566"/>
    <lineage>
        <taxon>Eukaryota</taxon>
        <taxon>Fungi</taxon>
        <taxon>Dikarya</taxon>
        <taxon>Ascomycota</taxon>
        <taxon>Pezizomycotina</taxon>
        <taxon>Sordariomycetes</taxon>
        <taxon>Hypocreomycetidae</taxon>
        <taxon>Hypocreales</taxon>
        <taxon>Clavicipitaceae</taxon>
        <taxon>Pochonia</taxon>
    </lineage>
</organism>
<gene>
    <name evidence="1" type="ORF">VFPPC_18739</name>
</gene>
<protein>
    <submittedName>
        <fullName evidence="1">Uncharacterized protein</fullName>
    </submittedName>
</protein>
<evidence type="ECO:0000313" key="1">
    <source>
        <dbReference type="EMBL" id="OWT43534.1"/>
    </source>
</evidence>
<proteinExistence type="predicted"/>
<dbReference type="EMBL" id="LSBJ02000001">
    <property type="protein sequence ID" value="OWT43534.1"/>
    <property type="molecule type" value="Genomic_DNA"/>
</dbReference>
<reference evidence="1 2" key="1">
    <citation type="journal article" date="2016" name="PLoS Pathog.">
        <title>Biosynthesis of antibiotic leucinostatins in bio-control fungus Purpureocillium lilacinum and their inhibition on phytophthora revealed by genome mining.</title>
        <authorList>
            <person name="Wang G."/>
            <person name="Liu Z."/>
            <person name="Lin R."/>
            <person name="Li E."/>
            <person name="Mao Z."/>
            <person name="Ling J."/>
            <person name="Yang Y."/>
            <person name="Yin W.B."/>
            <person name="Xie B."/>
        </authorList>
    </citation>
    <scope>NUCLEOTIDE SEQUENCE [LARGE SCALE GENOMIC DNA]</scope>
    <source>
        <strain evidence="1">170</strain>
    </source>
</reference>